<keyword evidence="9" id="KW-1185">Reference proteome</keyword>
<evidence type="ECO:0000256" key="3">
    <source>
        <dbReference type="ARBA" id="ARBA00022448"/>
    </source>
</evidence>
<evidence type="ECO:0000313" key="8">
    <source>
        <dbReference type="EMBL" id="GAB1225250.1"/>
    </source>
</evidence>
<gene>
    <name evidence="8" type="ORF">ENUP19_0248G0020</name>
</gene>
<dbReference type="Proteomes" id="UP001628156">
    <property type="component" value="Unassembled WGS sequence"/>
</dbReference>
<feature type="transmembrane region" description="Helical" evidence="7">
    <location>
        <begin position="259"/>
        <end position="279"/>
    </location>
</feature>
<feature type="transmembrane region" description="Helical" evidence="7">
    <location>
        <begin position="152"/>
        <end position="171"/>
    </location>
</feature>
<reference evidence="8 9" key="1">
    <citation type="journal article" date="2019" name="PLoS Negl. Trop. Dis.">
        <title>Whole genome sequencing of Entamoeba nuttalli reveals mammalian host-related molecular signatures and a novel octapeptide-repeat surface protein.</title>
        <authorList>
            <person name="Tanaka M."/>
            <person name="Makiuchi T."/>
            <person name="Komiyama T."/>
            <person name="Shiina T."/>
            <person name="Osaki K."/>
            <person name="Tachibana H."/>
        </authorList>
    </citation>
    <scope>NUCLEOTIDE SEQUENCE [LARGE SCALE GENOMIC DNA]</scope>
    <source>
        <strain evidence="8 9">P19-061405</strain>
    </source>
</reference>
<evidence type="ECO:0000256" key="1">
    <source>
        <dbReference type="ARBA" id="ARBA00004141"/>
    </source>
</evidence>
<evidence type="ECO:0000256" key="4">
    <source>
        <dbReference type="ARBA" id="ARBA00022692"/>
    </source>
</evidence>
<dbReference type="PANTHER" id="PTHR14233:SF4">
    <property type="entry name" value="SOLUTE CARRIER FAMILY 35 MEMBER F2"/>
    <property type="match status" value="1"/>
</dbReference>
<sequence length="324" mass="35965">MNLFGCLKPQLNDEEIINDKSTSKRKWNVVKGFFIGQTISIINASTYAMTNYLGQKSSSGTAIIQTISVYWSLPIILIFVSLKYGANSIVEFLKSVKWYYCLGITLCDISATFCLVIGIQNTNILSSQLISVCGIPFVMVLSYFILKRRFNLIQVFSAIIALSGFILVSIADGQNGSSELIGDLLCLISTILYAIANTLQEKTVNIISPFSSMNYIIILSVHAPLLSLPTLLLLFFFPFDFNISVIEITLLIAYPLLQVIIYASIAYIILMTSAAFFNISNLSSSIYGLIYDMILFNKYPSVLSVIGALLIILSVMLYSFIECF</sequence>
<dbReference type="Pfam" id="PF06027">
    <property type="entry name" value="SLC35F"/>
    <property type="match status" value="1"/>
</dbReference>
<feature type="transmembrane region" description="Helical" evidence="7">
    <location>
        <begin position="98"/>
        <end position="119"/>
    </location>
</feature>
<accession>A0ABQ0DQZ3</accession>
<evidence type="ECO:0008006" key="10">
    <source>
        <dbReference type="Google" id="ProtNLM"/>
    </source>
</evidence>
<keyword evidence="4 7" id="KW-0812">Transmembrane</keyword>
<feature type="transmembrane region" description="Helical" evidence="7">
    <location>
        <begin position="216"/>
        <end position="239"/>
    </location>
</feature>
<feature type="transmembrane region" description="Helical" evidence="7">
    <location>
        <begin position="29"/>
        <end position="50"/>
    </location>
</feature>
<keyword evidence="6 7" id="KW-0472">Membrane</keyword>
<feature type="transmembrane region" description="Helical" evidence="7">
    <location>
        <begin position="299"/>
        <end position="321"/>
    </location>
</feature>
<keyword evidence="3" id="KW-0813">Transport</keyword>
<dbReference type="PANTHER" id="PTHR14233">
    <property type="entry name" value="DUF914-RELATED"/>
    <property type="match status" value="1"/>
</dbReference>
<feature type="transmembrane region" description="Helical" evidence="7">
    <location>
        <begin position="177"/>
        <end position="196"/>
    </location>
</feature>
<dbReference type="InterPro" id="IPR009262">
    <property type="entry name" value="SLC35_F1/F2/F6"/>
</dbReference>
<comment type="similarity">
    <text evidence="2">Belongs to the SLC35F solute transporter family.</text>
</comment>
<dbReference type="InterPro" id="IPR037185">
    <property type="entry name" value="EmrE-like"/>
</dbReference>
<feature type="transmembrane region" description="Helical" evidence="7">
    <location>
        <begin position="125"/>
        <end position="145"/>
    </location>
</feature>
<evidence type="ECO:0000313" key="9">
    <source>
        <dbReference type="Proteomes" id="UP001628156"/>
    </source>
</evidence>
<name>A0ABQ0DQZ3_9EUKA</name>
<evidence type="ECO:0000256" key="2">
    <source>
        <dbReference type="ARBA" id="ARBA00007863"/>
    </source>
</evidence>
<proteinExistence type="inferred from homology"/>
<evidence type="ECO:0000256" key="7">
    <source>
        <dbReference type="SAM" id="Phobius"/>
    </source>
</evidence>
<dbReference type="SUPFAM" id="SSF103481">
    <property type="entry name" value="Multidrug resistance efflux transporter EmrE"/>
    <property type="match status" value="1"/>
</dbReference>
<evidence type="ECO:0000256" key="6">
    <source>
        <dbReference type="ARBA" id="ARBA00023136"/>
    </source>
</evidence>
<dbReference type="EMBL" id="BAAFRS010000248">
    <property type="protein sequence ID" value="GAB1225250.1"/>
    <property type="molecule type" value="Genomic_DNA"/>
</dbReference>
<evidence type="ECO:0000256" key="5">
    <source>
        <dbReference type="ARBA" id="ARBA00022989"/>
    </source>
</evidence>
<dbReference type="InterPro" id="IPR052221">
    <property type="entry name" value="SLC35F_Transporter"/>
</dbReference>
<keyword evidence="5 7" id="KW-1133">Transmembrane helix</keyword>
<feature type="transmembrane region" description="Helical" evidence="7">
    <location>
        <begin position="62"/>
        <end position="86"/>
    </location>
</feature>
<comment type="subcellular location">
    <subcellularLocation>
        <location evidence="1">Membrane</location>
        <topology evidence="1">Multi-pass membrane protein</topology>
    </subcellularLocation>
</comment>
<comment type="caution">
    <text evidence="8">The sequence shown here is derived from an EMBL/GenBank/DDBJ whole genome shotgun (WGS) entry which is preliminary data.</text>
</comment>
<organism evidence="8 9">
    <name type="scientific">Entamoeba nuttalli</name>
    <dbReference type="NCBI Taxonomy" id="412467"/>
    <lineage>
        <taxon>Eukaryota</taxon>
        <taxon>Amoebozoa</taxon>
        <taxon>Evosea</taxon>
        <taxon>Archamoebae</taxon>
        <taxon>Mastigamoebida</taxon>
        <taxon>Entamoebidae</taxon>
        <taxon>Entamoeba</taxon>
    </lineage>
</organism>
<protein>
    <recommendedName>
        <fullName evidence="10">Membrane-spanning protein</fullName>
    </recommendedName>
</protein>